<evidence type="ECO:0000256" key="8">
    <source>
        <dbReference type="PROSITE-ProRule" id="PRU00703"/>
    </source>
</evidence>
<dbReference type="Pfam" id="PF01769">
    <property type="entry name" value="MgtE"/>
    <property type="match status" value="1"/>
</dbReference>
<dbReference type="Pfam" id="PF00571">
    <property type="entry name" value="CBS"/>
    <property type="match status" value="1"/>
</dbReference>
<dbReference type="Gene3D" id="1.10.357.20">
    <property type="entry name" value="SLC41 divalent cation transporters, integral membrane domain"/>
    <property type="match status" value="1"/>
</dbReference>
<keyword evidence="8" id="KW-0129">CBS domain</keyword>
<dbReference type="InterPro" id="IPR046342">
    <property type="entry name" value="CBS_dom_sf"/>
</dbReference>
<evidence type="ECO:0000256" key="6">
    <source>
        <dbReference type="ARBA" id="ARBA00022989"/>
    </source>
</evidence>
<feature type="transmembrane region" description="Helical" evidence="9">
    <location>
        <begin position="100"/>
        <end position="120"/>
    </location>
</feature>
<keyword evidence="12" id="KW-1185">Reference proteome</keyword>
<dbReference type="AlphaFoldDB" id="A0A835YYN6"/>
<dbReference type="InterPro" id="IPR000644">
    <property type="entry name" value="CBS_dom"/>
</dbReference>
<comment type="similarity">
    <text evidence="2">Belongs to the SLC41A transporter family.</text>
</comment>
<evidence type="ECO:0000256" key="7">
    <source>
        <dbReference type="ARBA" id="ARBA00023136"/>
    </source>
</evidence>
<reference evidence="11" key="1">
    <citation type="submission" date="2021-02" db="EMBL/GenBank/DDBJ databases">
        <title>First Annotated Genome of the Yellow-green Alga Tribonema minus.</title>
        <authorList>
            <person name="Mahan K.M."/>
        </authorList>
    </citation>
    <scope>NUCLEOTIDE SEQUENCE</scope>
    <source>
        <strain evidence="11">UTEX B ZZ1240</strain>
    </source>
</reference>
<keyword evidence="7 9" id="KW-0472">Membrane</keyword>
<dbReference type="EMBL" id="JAFCMP010000290">
    <property type="protein sequence ID" value="KAG5181865.1"/>
    <property type="molecule type" value="Genomic_DNA"/>
</dbReference>
<evidence type="ECO:0000256" key="1">
    <source>
        <dbReference type="ARBA" id="ARBA00004141"/>
    </source>
</evidence>
<feature type="transmembrane region" description="Helical" evidence="9">
    <location>
        <begin position="200"/>
        <end position="228"/>
    </location>
</feature>
<keyword evidence="4 9" id="KW-0812">Transmembrane</keyword>
<dbReference type="InterPro" id="IPR006667">
    <property type="entry name" value="SLC41_membr_dom"/>
</dbReference>
<feature type="transmembrane region" description="Helical" evidence="9">
    <location>
        <begin position="176"/>
        <end position="194"/>
    </location>
</feature>
<keyword evidence="6 9" id="KW-1133">Transmembrane helix</keyword>
<organism evidence="11 12">
    <name type="scientific">Tribonema minus</name>
    <dbReference type="NCBI Taxonomy" id="303371"/>
    <lineage>
        <taxon>Eukaryota</taxon>
        <taxon>Sar</taxon>
        <taxon>Stramenopiles</taxon>
        <taxon>Ochrophyta</taxon>
        <taxon>PX clade</taxon>
        <taxon>Xanthophyceae</taxon>
        <taxon>Tribonematales</taxon>
        <taxon>Tribonemataceae</taxon>
        <taxon>Tribonema</taxon>
    </lineage>
</organism>
<dbReference type="PANTHER" id="PTHR41394">
    <property type="entry name" value="MAGNESIUM TRANSPORTER MGTE"/>
    <property type="match status" value="1"/>
</dbReference>
<evidence type="ECO:0000313" key="11">
    <source>
        <dbReference type="EMBL" id="KAG5181865.1"/>
    </source>
</evidence>
<comment type="caution">
    <text evidence="11">The sequence shown here is derived from an EMBL/GenBank/DDBJ whole genome shotgun (WGS) entry which is preliminary data.</text>
</comment>
<evidence type="ECO:0000256" key="2">
    <source>
        <dbReference type="ARBA" id="ARBA00009749"/>
    </source>
</evidence>
<dbReference type="OrthoDB" id="48232at2759"/>
<evidence type="ECO:0000256" key="4">
    <source>
        <dbReference type="ARBA" id="ARBA00022692"/>
    </source>
</evidence>
<dbReference type="GO" id="GO:0016020">
    <property type="term" value="C:membrane"/>
    <property type="evidence" value="ECO:0007669"/>
    <property type="project" value="UniProtKB-SubCell"/>
</dbReference>
<dbReference type="SUPFAM" id="SSF161093">
    <property type="entry name" value="MgtE membrane domain-like"/>
    <property type="match status" value="1"/>
</dbReference>
<feature type="domain" description="CBS" evidence="10">
    <location>
        <begin position="17"/>
        <end position="75"/>
    </location>
</feature>
<dbReference type="GO" id="GO:0008324">
    <property type="term" value="F:monoatomic cation transmembrane transporter activity"/>
    <property type="evidence" value="ECO:0007669"/>
    <property type="project" value="InterPro"/>
</dbReference>
<keyword evidence="3" id="KW-0813">Transport</keyword>
<evidence type="ECO:0000259" key="10">
    <source>
        <dbReference type="PROSITE" id="PS51371"/>
    </source>
</evidence>
<dbReference type="SUPFAM" id="SSF54631">
    <property type="entry name" value="CBS-domain pair"/>
    <property type="match status" value="1"/>
</dbReference>
<dbReference type="PROSITE" id="PS51371">
    <property type="entry name" value="CBS"/>
    <property type="match status" value="1"/>
</dbReference>
<accession>A0A835YYN6</accession>
<evidence type="ECO:0000256" key="3">
    <source>
        <dbReference type="ARBA" id="ARBA00022448"/>
    </source>
</evidence>
<dbReference type="Gene3D" id="3.10.580.10">
    <property type="entry name" value="CBS-domain"/>
    <property type="match status" value="1"/>
</dbReference>
<evidence type="ECO:0000256" key="5">
    <source>
        <dbReference type="ARBA" id="ARBA00022842"/>
    </source>
</evidence>
<dbReference type="InterPro" id="IPR036739">
    <property type="entry name" value="SLC41_membr_dom_sf"/>
</dbReference>
<gene>
    <name evidence="11" type="ORF">JKP88DRAFT_199705</name>
</gene>
<dbReference type="Proteomes" id="UP000664859">
    <property type="component" value="Unassembled WGS sequence"/>
</dbReference>
<dbReference type="PANTHER" id="PTHR41394:SF5">
    <property type="entry name" value="SLC41A_MGTE INTEGRAL MEMBRANE DOMAIN-CONTAINING PROTEIN"/>
    <property type="match status" value="1"/>
</dbReference>
<feature type="transmembrane region" description="Helical" evidence="9">
    <location>
        <begin position="240"/>
        <end position="263"/>
    </location>
</feature>
<keyword evidence="5" id="KW-0460">Magnesium</keyword>
<evidence type="ECO:0000256" key="9">
    <source>
        <dbReference type="SAM" id="Phobius"/>
    </source>
</evidence>
<feature type="transmembrane region" description="Helical" evidence="9">
    <location>
        <begin position="126"/>
        <end position="144"/>
    </location>
</feature>
<name>A0A835YYN6_9STRA</name>
<sequence length="267" mass="28109">MASLLTNTPDTLVADVVIKSEEVLKEGDAWEEAAQRLRKAGISSAPVVDEDGFLVAILNPTDLLMEMEIEATDDISRFSGSGGGETYFGTPLMKLVLRRCGWLVSLLMLQSLSSVILTHFQSVIERHIVIALFLTMLTGTAGNAGNQSSAMVIRGLATGEINSANKMRCLWREAKAALIAAVILSAASFARVWMTPGSTWLASVAVSVAMGATVVGAVLFGTATPLLLDRFGVDPVNFASPALATLTDVSGVLILCTVASMLLSGHP</sequence>
<proteinExistence type="inferred from homology"/>
<evidence type="ECO:0000313" key="12">
    <source>
        <dbReference type="Proteomes" id="UP000664859"/>
    </source>
</evidence>
<comment type="subcellular location">
    <subcellularLocation>
        <location evidence="1">Membrane</location>
        <topology evidence="1">Multi-pass membrane protein</topology>
    </subcellularLocation>
</comment>
<protein>
    <recommendedName>
        <fullName evidence="10">CBS domain-containing protein</fullName>
    </recommendedName>
</protein>